<proteinExistence type="inferred from homology"/>
<gene>
    <name evidence="4" type="primary">betB</name>
    <name evidence="4" type="ORF">GCM10011385_37520</name>
</gene>
<evidence type="ECO:0000313" key="5">
    <source>
        <dbReference type="Proteomes" id="UP000636264"/>
    </source>
</evidence>
<comment type="caution">
    <text evidence="4">The sequence shown here is derived from an EMBL/GenBank/DDBJ whole genome shotgun (WGS) entry which is preliminary data.</text>
</comment>
<dbReference type="SUPFAM" id="SSF53720">
    <property type="entry name" value="ALDH-like"/>
    <property type="match status" value="1"/>
</dbReference>
<dbReference type="Gene3D" id="3.40.605.10">
    <property type="entry name" value="Aldehyde Dehydrogenase, Chain A, domain 1"/>
    <property type="match status" value="1"/>
</dbReference>
<dbReference type="GO" id="GO:0016620">
    <property type="term" value="F:oxidoreductase activity, acting on the aldehyde or oxo group of donors, NAD or NADP as acceptor"/>
    <property type="evidence" value="ECO:0007669"/>
    <property type="project" value="InterPro"/>
</dbReference>
<comment type="similarity">
    <text evidence="1">Belongs to the aldehyde dehydrogenase family.</text>
</comment>
<reference evidence="4" key="2">
    <citation type="submission" date="2020-09" db="EMBL/GenBank/DDBJ databases">
        <authorList>
            <person name="Sun Q."/>
            <person name="Zhou Y."/>
        </authorList>
    </citation>
    <scope>NUCLEOTIDE SEQUENCE</scope>
    <source>
        <strain evidence="4">CGMCC 1.15320</strain>
    </source>
</reference>
<evidence type="ECO:0000256" key="1">
    <source>
        <dbReference type="ARBA" id="ARBA00009986"/>
    </source>
</evidence>
<evidence type="ECO:0000259" key="3">
    <source>
        <dbReference type="Pfam" id="PF00171"/>
    </source>
</evidence>
<keyword evidence="5" id="KW-1185">Reference proteome</keyword>
<name>A0A916S118_9HYPH</name>
<organism evidence="4 5">
    <name type="scientific">Nitratireductor aestuarii</name>
    <dbReference type="NCBI Taxonomy" id="1735103"/>
    <lineage>
        <taxon>Bacteria</taxon>
        <taxon>Pseudomonadati</taxon>
        <taxon>Pseudomonadota</taxon>
        <taxon>Alphaproteobacteria</taxon>
        <taxon>Hyphomicrobiales</taxon>
        <taxon>Phyllobacteriaceae</taxon>
        <taxon>Nitratireductor</taxon>
    </lineage>
</organism>
<dbReference type="RefSeq" id="WP_188722646.1">
    <property type="nucleotide sequence ID" value="NZ_BMIF01000016.1"/>
</dbReference>
<evidence type="ECO:0000313" key="4">
    <source>
        <dbReference type="EMBL" id="GGA79792.1"/>
    </source>
</evidence>
<evidence type="ECO:0000256" key="2">
    <source>
        <dbReference type="ARBA" id="ARBA00023002"/>
    </source>
</evidence>
<dbReference type="AlphaFoldDB" id="A0A916S118"/>
<feature type="domain" description="Aldehyde dehydrogenase" evidence="3">
    <location>
        <begin position="14"/>
        <end position="475"/>
    </location>
</feature>
<sequence length="483" mass="51618">MYEAKLLINGELVEAASGARFERRSPSDLSLIGSAAAAGPEDVKRAVDAAVAAQPAWAALSLDARIGYMRKVANAIRARREEIARLESLDSGNIYGPMLGDVDRAASRIEYYSGLAHGVLGATYPATADHLHISVREPFGVVARIIAFNHPFYFAASRFTAPLVTGNAVIVKSPEQAPLTGGILAEICSEILPAGVVSILSGDGPNTGQPLVTDRRVKRIGFIGSVPTAMRIQASTAPVGIKAITHELGGKNMMVVLPDADLDKAAALALEGMNFQWQGQSCGSTSCLMIHDDVYDELLEKVVAKVSAIKVGHPLEPGCGMGPLVSEEHYNKVTGLIAKAKESGTRILAGGKRPEGAQFEKGYWVEPTVFEVDRRDHMLMKTEVFGPVLTVMRWKDASEIIEVDDASDLGLTASIVGKDIDQALAFARRLNVGYVWINCVGPHYVGVPYGGMKNSGVGREEGIEELLSYTEVKSINIAVPRLA</sequence>
<dbReference type="InterPro" id="IPR016162">
    <property type="entry name" value="Ald_DH_N"/>
</dbReference>
<dbReference type="FunFam" id="3.40.605.10:FF:000007">
    <property type="entry name" value="NAD/NADP-dependent betaine aldehyde dehydrogenase"/>
    <property type="match status" value="1"/>
</dbReference>
<dbReference type="EMBL" id="BMIF01000016">
    <property type="protein sequence ID" value="GGA79792.1"/>
    <property type="molecule type" value="Genomic_DNA"/>
</dbReference>
<dbReference type="PANTHER" id="PTHR11699">
    <property type="entry name" value="ALDEHYDE DEHYDROGENASE-RELATED"/>
    <property type="match status" value="1"/>
</dbReference>
<keyword evidence="2" id="KW-0560">Oxidoreductase</keyword>
<dbReference type="InterPro" id="IPR016161">
    <property type="entry name" value="Ald_DH/histidinol_DH"/>
</dbReference>
<protein>
    <submittedName>
        <fullName evidence="4">NAD/NADP-dependent betaine aldehyde dehydrogenase</fullName>
    </submittedName>
</protein>
<accession>A0A916S118</accession>
<dbReference type="Pfam" id="PF00171">
    <property type="entry name" value="Aldedh"/>
    <property type="match status" value="1"/>
</dbReference>
<dbReference type="InterPro" id="IPR016163">
    <property type="entry name" value="Ald_DH_C"/>
</dbReference>
<dbReference type="InterPro" id="IPR015590">
    <property type="entry name" value="Aldehyde_DH_dom"/>
</dbReference>
<dbReference type="Gene3D" id="3.40.309.10">
    <property type="entry name" value="Aldehyde Dehydrogenase, Chain A, domain 2"/>
    <property type="match status" value="1"/>
</dbReference>
<dbReference type="Proteomes" id="UP000636264">
    <property type="component" value="Unassembled WGS sequence"/>
</dbReference>
<reference evidence="4" key="1">
    <citation type="journal article" date="2014" name="Int. J. Syst. Evol. Microbiol.">
        <title>Complete genome sequence of Corynebacterium casei LMG S-19264T (=DSM 44701T), isolated from a smear-ripened cheese.</title>
        <authorList>
            <consortium name="US DOE Joint Genome Institute (JGI-PGF)"/>
            <person name="Walter F."/>
            <person name="Albersmeier A."/>
            <person name="Kalinowski J."/>
            <person name="Ruckert C."/>
        </authorList>
    </citation>
    <scope>NUCLEOTIDE SEQUENCE</scope>
    <source>
        <strain evidence="4">CGMCC 1.15320</strain>
    </source>
</reference>